<dbReference type="Pfam" id="PF25568">
    <property type="entry name" value="AAA_lid_At3g28540"/>
    <property type="match status" value="1"/>
</dbReference>
<organism evidence="2 3">
    <name type="scientific">Dipteronia dyeriana</name>
    <dbReference type="NCBI Taxonomy" id="168575"/>
    <lineage>
        <taxon>Eukaryota</taxon>
        <taxon>Viridiplantae</taxon>
        <taxon>Streptophyta</taxon>
        <taxon>Embryophyta</taxon>
        <taxon>Tracheophyta</taxon>
        <taxon>Spermatophyta</taxon>
        <taxon>Magnoliopsida</taxon>
        <taxon>eudicotyledons</taxon>
        <taxon>Gunneridae</taxon>
        <taxon>Pentapetalae</taxon>
        <taxon>rosids</taxon>
        <taxon>malvids</taxon>
        <taxon>Sapindales</taxon>
        <taxon>Sapindaceae</taxon>
        <taxon>Hippocastanoideae</taxon>
        <taxon>Acereae</taxon>
        <taxon>Dipteronia</taxon>
    </lineage>
</organism>
<gene>
    <name evidence="2" type="ORF">Ddye_015081</name>
</gene>
<dbReference type="EMBL" id="JANJYI010000005">
    <property type="protein sequence ID" value="KAK2647592.1"/>
    <property type="molecule type" value="Genomic_DNA"/>
</dbReference>
<keyword evidence="3" id="KW-1185">Reference proteome</keyword>
<dbReference type="AlphaFoldDB" id="A0AAD9U4L7"/>
<evidence type="ECO:0000313" key="2">
    <source>
        <dbReference type="EMBL" id="KAK2647592.1"/>
    </source>
</evidence>
<name>A0AAD9U4L7_9ROSI</name>
<proteinExistence type="predicted"/>
<evidence type="ECO:0000259" key="1">
    <source>
        <dbReference type="Pfam" id="PF25568"/>
    </source>
</evidence>
<evidence type="ECO:0000313" key="3">
    <source>
        <dbReference type="Proteomes" id="UP001280121"/>
    </source>
</evidence>
<dbReference type="InterPro" id="IPR050747">
    <property type="entry name" value="Mitochondrial_chaperone_BCS1"/>
</dbReference>
<sequence length="94" mass="10845">MDKHIEMSYCCFEAFKVLAKNYLNIDSHELFEKIESLLDEINMTPADVAENLMMKSDEEDVVETCLNSLIEALEELKKKTEEAINKATTKNQIQ</sequence>
<dbReference type="Gene3D" id="6.10.280.40">
    <property type="match status" value="1"/>
</dbReference>
<dbReference type="Proteomes" id="UP001280121">
    <property type="component" value="Unassembled WGS sequence"/>
</dbReference>
<feature type="domain" description="AAA+ ATPase At3g28540-like C-terminal" evidence="1">
    <location>
        <begin position="10"/>
        <end position="82"/>
    </location>
</feature>
<protein>
    <recommendedName>
        <fullName evidence="1">AAA+ ATPase At3g28540-like C-terminal domain-containing protein</fullName>
    </recommendedName>
</protein>
<dbReference type="InterPro" id="IPR058017">
    <property type="entry name" value="At3g28540-like_C"/>
</dbReference>
<dbReference type="SUPFAM" id="SSF52540">
    <property type="entry name" value="P-loop containing nucleoside triphosphate hydrolases"/>
    <property type="match status" value="1"/>
</dbReference>
<comment type="caution">
    <text evidence="2">The sequence shown here is derived from an EMBL/GenBank/DDBJ whole genome shotgun (WGS) entry which is preliminary data.</text>
</comment>
<reference evidence="2" key="1">
    <citation type="journal article" date="2023" name="Plant J.">
        <title>Genome sequences and population genomics provide insights into the demographic history, inbreeding, and mutation load of two 'living fossil' tree species of Dipteronia.</title>
        <authorList>
            <person name="Feng Y."/>
            <person name="Comes H.P."/>
            <person name="Chen J."/>
            <person name="Zhu S."/>
            <person name="Lu R."/>
            <person name="Zhang X."/>
            <person name="Li P."/>
            <person name="Qiu J."/>
            <person name="Olsen K.M."/>
            <person name="Qiu Y."/>
        </authorList>
    </citation>
    <scope>NUCLEOTIDE SEQUENCE</scope>
    <source>
        <strain evidence="2">KIB01</strain>
    </source>
</reference>
<dbReference type="InterPro" id="IPR027417">
    <property type="entry name" value="P-loop_NTPase"/>
</dbReference>
<dbReference type="PANTHER" id="PTHR23070">
    <property type="entry name" value="BCS1 AAA-TYPE ATPASE"/>
    <property type="match status" value="1"/>
</dbReference>
<accession>A0AAD9U4L7</accession>